<dbReference type="GO" id="GO:0032259">
    <property type="term" value="P:methylation"/>
    <property type="evidence" value="ECO:0007669"/>
    <property type="project" value="UniProtKB-KW"/>
</dbReference>
<dbReference type="SUPFAM" id="SSF53335">
    <property type="entry name" value="S-adenosyl-L-methionine-dependent methyltransferases"/>
    <property type="match status" value="1"/>
</dbReference>
<dbReference type="GO" id="GO:0008168">
    <property type="term" value="F:methyltransferase activity"/>
    <property type="evidence" value="ECO:0007669"/>
    <property type="project" value="UniProtKB-KW"/>
</dbReference>
<sequence>MHALQKQLEERLRQLPVSVALRLPGGEWIGPAQAAVMLHIRDMGAAARLIAGQVGALGEAVVEGRVEIQGRMRDLMQAVAGLLPGNPTESHEHWWSPLLRRAKSMAAHTRERDAEQIQFHYDVSDDFYRLWLDPRRVYSCAYYRDSDMTLAQAQEAKLDHICRKLNLQPGERYLDVGCGWGALLLWAAEHYGVQATGITLSHNQHAHVQKLIEERGLGDRVQVLLCDYRDLQPAQPFQKISSVGMFEHVGRANMVAYFGQLMRLLEPGGLVLNHGITAGGLENAQLGGGMGDFIEKYIFPGGELMHFSNVLHDMAEAGLESVDVESLRPHYARTLWAWSDALEGKLDEARRVLTAGSDADRAEKVLRAYRLYLSGCAMSFERGWISLHQILASKPDGQLNTGRMAGAQSVYPFERDYIYSERKAAC</sequence>
<name>A0A857J319_9BURK</name>
<comment type="similarity">
    <text evidence="1">Belongs to the CFA/CMAS family.</text>
</comment>
<evidence type="ECO:0000256" key="2">
    <source>
        <dbReference type="ARBA" id="ARBA00022603"/>
    </source>
</evidence>
<keyword evidence="8" id="KW-1185">Reference proteome</keyword>
<protein>
    <submittedName>
        <fullName evidence="7">Methyltransferase domain-containing protein</fullName>
    </submittedName>
</protein>
<dbReference type="KEGG" id="xyk:GT347_10200"/>
<dbReference type="InterPro" id="IPR029063">
    <property type="entry name" value="SAM-dependent_MTases_sf"/>
</dbReference>
<evidence type="ECO:0000256" key="3">
    <source>
        <dbReference type="ARBA" id="ARBA00022679"/>
    </source>
</evidence>
<dbReference type="InterPro" id="IPR050723">
    <property type="entry name" value="CFA/CMAS"/>
</dbReference>
<evidence type="ECO:0000313" key="7">
    <source>
        <dbReference type="EMBL" id="QHI98330.1"/>
    </source>
</evidence>
<dbReference type="Proteomes" id="UP000464787">
    <property type="component" value="Chromosome"/>
</dbReference>
<evidence type="ECO:0000256" key="1">
    <source>
        <dbReference type="ARBA" id="ARBA00010815"/>
    </source>
</evidence>
<evidence type="ECO:0000313" key="8">
    <source>
        <dbReference type="Proteomes" id="UP000464787"/>
    </source>
</evidence>
<dbReference type="InterPro" id="IPR003333">
    <property type="entry name" value="CMAS"/>
</dbReference>
<keyword evidence="3 7" id="KW-0808">Transferase</keyword>
<dbReference type="PIRSF" id="PIRSF003085">
    <property type="entry name" value="CMAS"/>
    <property type="match status" value="1"/>
</dbReference>
<dbReference type="EMBL" id="CP047650">
    <property type="protein sequence ID" value="QHI98330.1"/>
    <property type="molecule type" value="Genomic_DNA"/>
</dbReference>
<evidence type="ECO:0000256" key="4">
    <source>
        <dbReference type="ARBA" id="ARBA00022691"/>
    </source>
</evidence>
<gene>
    <name evidence="7" type="ORF">GT347_10200</name>
</gene>
<dbReference type="PANTHER" id="PTHR43667">
    <property type="entry name" value="CYCLOPROPANE-FATTY-ACYL-PHOSPHOLIPID SYNTHASE"/>
    <property type="match status" value="1"/>
</dbReference>
<evidence type="ECO:0000256" key="5">
    <source>
        <dbReference type="ARBA" id="ARBA00023098"/>
    </source>
</evidence>
<organism evidence="7 8">
    <name type="scientific">Xylophilus rhododendri</name>
    <dbReference type="NCBI Taxonomy" id="2697032"/>
    <lineage>
        <taxon>Bacteria</taxon>
        <taxon>Pseudomonadati</taxon>
        <taxon>Pseudomonadota</taxon>
        <taxon>Betaproteobacteria</taxon>
        <taxon>Burkholderiales</taxon>
        <taxon>Xylophilus</taxon>
    </lineage>
</organism>
<accession>A0A857J319</accession>
<keyword evidence="2 7" id="KW-0489">Methyltransferase</keyword>
<dbReference type="Gene3D" id="3.40.50.150">
    <property type="entry name" value="Vaccinia Virus protein VP39"/>
    <property type="match status" value="1"/>
</dbReference>
<keyword evidence="4" id="KW-0949">S-adenosyl-L-methionine</keyword>
<dbReference type="GO" id="GO:0008610">
    <property type="term" value="P:lipid biosynthetic process"/>
    <property type="evidence" value="ECO:0007669"/>
    <property type="project" value="InterPro"/>
</dbReference>
<keyword evidence="5" id="KW-0443">Lipid metabolism</keyword>
<dbReference type="PANTHER" id="PTHR43667:SF1">
    <property type="entry name" value="CYCLOPROPANE-FATTY-ACYL-PHOSPHOLIPID SYNTHASE"/>
    <property type="match status" value="1"/>
</dbReference>
<dbReference type="Pfam" id="PF02353">
    <property type="entry name" value="CMAS"/>
    <property type="match status" value="1"/>
</dbReference>
<dbReference type="RefSeq" id="WP_160551847.1">
    <property type="nucleotide sequence ID" value="NZ_CP047650.1"/>
</dbReference>
<dbReference type="AlphaFoldDB" id="A0A857J319"/>
<proteinExistence type="inferred from homology"/>
<evidence type="ECO:0000256" key="6">
    <source>
        <dbReference type="PIRSR" id="PIRSR003085-1"/>
    </source>
</evidence>
<dbReference type="CDD" id="cd02440">
    <property type="entry name" value="AdoMet_MTases"/>
    <property type="match status" value="1"/>
</dbReference>
<reference evidence="7 8" key="1">
    <citation type="submission" date="2020-01" db="EMBL/GenBank/DDBJ databases">
        <title>Genome sequencing of strain KACC 21265.</title>
        <authorList>
            <person name="Heo J."/>
            <person name="Kim S.-J."/>
            <person name="Kim J.-S."/>
            <person name="Hong S.-B."/>
            <person name="Kwon S.-W."/>
        </authorList>
    </citation>
    <scope>NUCLEOTIDE SEQUENCE [LARGE SCALE GENOMIC DNA]</scope>
    <source>
        <strain evidence="7 8">KACC 21265</strain>
    </source>
</reference>
<feature type="active site" evidence="6">
    <location>
        <position position="376"/>
    </location>
</feature>